<reference evidence="3 4" key="1">
    <citation type="submission" date="2024-01" db="EMBL/GenBank/DDBJ databases">
        <title>A draft genome for a cacao thread blight-causing isolate of Paramarasmius palmivorus.</title>
        <authorList>
            <person name="Baruah I.K."/>
            <person name="Bukari Y."/>
            <person name="Amoako-Attah I."/>
            <person name="Meinhardt L.W."/>
            <person name="Bailey B.A."/>
            <person name="Cohen S.P."/>
        </authorList>
    </citation>
    <scope>NUCLEOTIDE SEQUENCE [LARGE SCALE GENOMIC DNA]</scope>
    <source>
        <strain evidence="3 4">GH-12</strain>
    </source>
</reference>
<dbReference type="SUPFAM" id="SSF54001">
    <property type="entry name" value="Cysteine proteinases"/>
    <property type="match status" value="1"/>
</dbReference>
<organism evidence="3 4">
    <name type="scientific">Paramarasmius palmivorus</name>
    <dbReference type="NCBI Taxonomy" id="297713"/>
    <lineage>
        <taxon>Eukaryota</taxon>
        <taxon>Fungi</taxon>
        <taxon>Dikarya</taxon>
        <taxon>Basidiomycota</taxon>
        <taxon>Agaricomycotina</taxon>
        <taxon>Agaricomycetes</taxon>
        <taxon>Agaricomycetidae</taxon>
        <taxon>Agaricales</taxon>
        <taxon>Marasmiineae</taxon>
        <taxon>Marasmiaceae</taxon>
        <taxon>Paramarasmius</taxon>
    </lineage>
</organism>
<gene>
    <name evidence="3" type="ORF">VNI00_002890</name>
</gene>
<dbReference type="GO" id="GO:0016579">
    <property type="term" value="P:protein deubiquitination"/>
    <property type="evidence" value="ECO:0007669"/>
    <property type="project" value="InterPro"/>
</dbReference>
<dbReference type="GO" id="GO:0005634">
    <property type="term" value="C:nucleus"/>
    <property type="evidence" value="ECO:0007669"/>
    <property type="project" value="TreeGrafter"/>
</dbReference>
<dbReference type="PANTHER" id="PTHR39597:SF1">
    <property type="entry name" value="UBA DOMAIN-CONTAINING PROTEIN RUP1"/>
    <property type="match status" value="1"/>
</dbReference>
<name>A0AAW0DYH4_9AGAR</name>
<dbReference type="GO" id="GO:0004843">
    <property type="term" value="F:cysteine-type deubiquitinase activity"/>
    <property type="evidence" value="ECO:0007669"/>
    <property type="project" value="InterPro"/>
</dbReference>
<evidence type="ECO:0000259" key="2">
    <source>
        <dbReference type="Pfam" id="PF00443"/>
    </source>
</evidence>
<protein>
    <recommendedName>
        <fullName evidence="2">Peptidase C19 ubiquitin carboxyl-terminal hydrolase domain-containing protein</fullName>
    </recommendedName>
</protein>
<evidence type="ECO:0000256" key="1">
    <source>
        <dbReference type="SAM" id="MobiDB-lite"/>
    </source>
</evidence>
<feature type="domain" description="Peptidase C19 ubiquitin carboxyl-terminal hydrolase" evidence="2">
    <location>
        <begin position="454"/>
        <end position="565"/>
    </location>
</feature>
<dbReference type="CDD" id="cd02257">
    <property type="entry name" value="Peptidase_C19"/>
    <property type="match status" value="1"/>
</dbReference>
<feature type="region of interest" description="Disordered" evidence="1">
    <location>
        <begin position="637"/>
        <end position="665"/>
    </location>
</feature>
<proteinExistence type="predicted"/>
<dbReference type="Proteomes" id="UP001383192">
    <property type="component" value="Unassembled WGS sequence"/>
</dbReference>
<dbReference type="InterPro" id="IPR003903">
    <property type="entry name" value="UIM_dom"/>
</dbReference>
<feature type="compositionally biased region" description="Low complexity" evidence="1">
    <location>
        <begin position="650"/>
        <end position="665"/>
    </location>
</feature>
<dbReference type="Gene3D" id="6.10.140.100">
    <property type="match status" value="1"/>
</dbReference>
<dbReference type="GO" id="GO:0005829">
    <property type="term" value="C:cytosol"/>
    <property type="evidence" value="ECO:0007669"/>
    <property type="project" value="TreeGrafter"/>
</dbReference>
<comment type="caution">
    <text evidence="3">The sequence shown here is derived from an EMBL/GenBank/DDBJ whole genome shotgun (WGS) entry which is preliminary data.</text>
</comment>
<dbReference type="Pfam" id="PF00443">
    <property type="entry name" value="UCH"/>
    <property type="match status" value="1"/>
</dbReference>
<evidence type="ECO:0000313" key="3">
    <source>
        <dbReference type="EMBL" id="KAK7056337.1"/>
    </source>
</evidence>
<dbReference type="PROSITE" id="PS50330">
    <property type="entry name" value="UIM"/>
    <property type="match status" value="1"/>
</dbReference>
<sequence length="665" mass="75057">MTHLTPPTDSESEKVALLSGMMGDAVDTIVALRVLRKFGGSVEKAADAMLGGDRGVEEAPPITVTPAHQNTVIDLTGEDPDEEMRRALQMSMETDNGVGMQVQEEKQTFGPSTREPNPNWAVVPTNPQQQLSNEDENLKQAIEASLAGNENETLNMADMDVHGSEARFRFDLIWWDMFMLHCESQVIHALFHVPQIRERVARFRSPPDDQKTKEDKALETLVSLYTHLDYAALSTIDDNDVFELLNITPHDQIRPIHELCTPFVSDLAMLLEQYLPARESDGRLITFSAGRIEVLNGQARFDADGKPLTNVPLNVGLGVNEVYPNELVAHLSAMLNNYSPDGSSSHEGIQEPSDVIVFLLNHERDVNNAKRTQLGELEGFAYPKTMWMDQFLLENFEVAQEKREVRRRIRERVGELRKQRDGLTSFNNKDTIMDMKNSLYYYENVARPGPGEDLERLDSTTEKLRKMVVSLEAVIGNINAEIERLQNEDRTIFDCPELQKHQYDLRAVLMHTGVAGRKQMYSYVQDQDGQWWKTVDHLVTEATEADVLTDPTGLHLRAGPYMLIYSRTVSKEELCDPLPWPREIVDSVRRNNEQFLATLEPEMRDKYLASQKKEAVGKRPGGLERKPTVAVMELERPKETVQDVSMMDLTTSTATSTSTSTGGKA</sequence>
<accession>A0AAW0DYH4</accession>
<dbReference type="SMART" id="SM00726">
    <property type="entry name" value="UIM"/>
    <property type="match status" value="2"/>
</dbReference>
<dbReference type="EMBL" id="JAYKXP010000007">
    <property type="protein sequence ID" value="KAK7056337.1"/>
    <property type="molecule type" value="Genomic_DNA"/>
</dbReference>
<dbReference type="InterPro" id="IPR001394">
    <property type="entry name" value="Peptidase_C19_UCH"/>
</dbReference>
<dbReference type="InterPro" id="IPR055335">
    <property type="entry name" value="Ucp6/RUP1"/>
</dbReference>
<dbReference type="AlphaFoldDB" id="A0AAW0DYH4"/>
<dbReference type="InterPro" id="IPR038765">
    <property type="entry name" value="Papain-like_cys_pep_sf"/>
</dbReference>
<dbReference type="Pfam" id="PF02809">
    <property type="entry name" value="UIM"/>
    <property type="match status" value="2"/>
</dbReference>
<evidence type="ECO:0000313" key="4">
    <source>
        <dbReference type="Proteomes" id="UP001383192"/>
    </source>
</evidence>
<keyword evidence="4" id="KW-1185">Reference proteome</keyword>
<dbReference type="PANTHER" id="PTHR39597">
    <property type="entry name" value="UBA DOMAIN-CONTAINING PROTEIN RUP1"/>
    <property type="match status" value="1"/>
</dbReference>
<dbReference type="Gene3D" id="3.90.70.10">
    <property type="entry name" value="Cysteine proteinases"/>
    <property type="match status" value="1"/>
</dbReference>